<dbReference type="EMBL" id="UYRT01085593">
    <property type="protein sequence ID" value="VDN30331.1"/>
    <property type="molecule type" value="Genomic_DNA"/>
</dbReference>
<reference evidence="4" key="1">
    <citation type="submission" date="2016-06" db="UniProtKB">
        <authorList>
            <consortium name="WormBaseParasite"/>
        </authorList>
    </citation>
    <scope>IDENTIFICATION</scope>
</reference>
<feature type="region of interest" description="Disordered" evidence="1">
    <location>
        <begin position="1"/>
        <end position="44"/>
    </location>
</feature>
<protein>
    <submittedName>
        <fullName evidence="2 4">Uncharacterized protein</fullName>
    </submittedName>
</protein>
<evidence type="ECO:0000313" key="2">
    <source>
        <dbReference type="EMBL" id="VDN30331.1"/>
    </source>
</evidence>
<evidence type="ECO:0000256" key="1">
    <source>
        <dbReference type="SAM" id="MobiDB-lite"/>
    </source>
</evidence>
<organism evidence="4">
    <name type="scientific">Gongylonema pulchrum</name>
    <dbReference type="NCBI Taxonomy" id="637853"/>
    <lineage>
        <taxon>Eukaryota</taxon>
        <taxon>Metazoa</taxon>
        <taxon>Ecdysozoa</taxon>
        <taxon>Nematoda</taxon>
        <taxon>Chromadorea</taxon>
        <taxon>Rhabditida</taxon>
        <taxon>Spirurina</taxon>
        <taxon>Spiruromorpha</taxon>
        <taxon>Spiruroidea</taxon>
        <taxon>Gongylonematidae</taxon>
        <taxon>Gongylonema</taxon>
    </lineage>
</organism>
<sequence length="121" mass="13221">MMSGNPLPEATSSHDASLGVAEPPPPPPQPPQPPSLPPAAPLAPQPRIIPSIGIHNDLANLSSLTIFQQATNYMHWKCGVFHAHTARWRSRMSRFTISIWAIMAMKIRSNVTVAAKRVPIF</sequence>
<evidence type="ECO:0000313" key="3">
    <source>
        <dbReference type="Proteomes" id="UP000271098"/>
    </source>
</evidence>
<proteinExistence type="predicted"/>
<accession>A0A183E9S8</accession>
<dbReference type="AlphaFoldDB" id="A0A183E9S8"/>
<feature type="compositionally biased region" description="Pro residues" evidence="1">
    <location>
        <begin position="22"/>
        <end position="44"/>
    </location>
</feature>
<name>A0A183E9S8_9BILA</name>
<keyword evidence="3" id="KW-1185">Reference proteome</keyword>
<reference evidence="2 3" key="2">
    <citation type="submission" date="2018-11" db="EMBL/GenBank/DDBJ databases">
        <authorList>
            <consortium name="Pathogen Informatics"/>
        </authorList>
    </citation>
    <scope>NUCLEOTIDE SEQUENCE [LARGE SCALE GENOMIC DNA]</scope>
</reference>
<evidence type="ECO:0000313" key="4">
    <source>
        <dbReference type="WBParaSite" id="GPUH_0001774201-mRNA-1"/>
    </source>
</evidence>
<dbReference type="WBParaSite" id="GPUH_0001774201-mRNA-1">
    <property type="protein sequence ID" value="GPUH_0001774201-mRNA-1"/>
    <property type="gene ID" value="GPUH_0001774201"/>
</dbReference>
<dbReference type="Proteomes" id="UP000271098">
    <property type="component" value="Unassembled WGS sequence"/>
</dbReference>
<gene>
    <name evidence="2" type="ORF">GPUH_LOCUS17719</name>
</gene>